<evidence type="ECO:0000256" key="8">
    <source>
        <dbReference type="RuleBase" id="RU000304"/>
    </source>
</evidence>
<dbReference type="EC" id="2.7.12.2" evidence="6"/>
<dbReference type="InterPro" id="IPR008271">
    <property type="entry name" value="Ser/Thr_kinase_AS"/>
</dbReference>
<sequence length="461" mass="51211">MSAPPLLRAPGLKNKNRNPKSPRLQLATLNVKTATQPQQPSQQQQQQQQPSRPAKDRPVSNMYQDGASSSSAASLLSATNRLQHLDISDTSHTPTPSTTTSDMSMGLFSAEIMAEVDASSAIYSAATDSRRGSEFDEIPSVHVMSPDGETTLQRSDFNKDVAELDEEEWKIVHRRGEIIELGVLGEGAGGSVSRCKLKYRDTVFALKTIISDTSAETQKQILRELQFNKSCKSPHIVKYYGMFLNEENASICISMEYMGGRSLDAIYKKVKSRGGRIGEKVLGKIADSVLKGLSYLHEHRIIHRDIKPQNILLDSQGNVKLCDFGVSGVVVNSLATTFTGTSYYMAPERIQGHPYSVTSDVWSLGLTLLEVAKGQFPLDIDVQGTSPIEVLTMIMTFTPRLEDEDGIVWTSAFRSFIDYCLKKDPRERASPRQMLSHPWVLGQAKKTVNMEKFVKQCWEDN</sequence>
<feature type="domain" description="Protein kinase" evidence="10">
    <location>
        <begin position="178"/>
        <end position="440"/>
    </location>
</feature>
<dbReference type="GO" id="GO:0060237">
    <property type="term" value="P:regulation of fungal-type cell wall organization"/>
    <property type="evidence" value="ECO:0007669"/>
    <property type="project" value="TreeGrafter"/>
</dbReference>
<evidence type="ECO:0000259" key="10">
    <source>
        <dbReference type="PROSITE" id="PS50011"/>
    </source>
</evidence>
<keyword evidence="4 7" id="KW-0067">ATP-binding</keyword>
<protein>
    <recommendedName>
        <fullName evidence="6">mitogen-activated protein kinase kinase</fullName>
        <ecNumber evidence="6">2.7.12.2</ecNumber>
    </recommendedName>
</protein>
<reference evidence="12" key="1">
    <citation type="journal article" date="2017" name="Genome Announc.">
        <title>Genome sequences of Cyberlindnera fabianii 65, Pichia kudriavzevii 129, and Saccharomyces cerevisiae 131 isolated from fermented masau fruits in Zimbabwe.</title>
        <authorList>
            <person name="van Rijswijck I.M.H."/>
            <person name="Derks M.F.L."/>
            <person name="Abee T."/>
            <person name="de Ridder D."/>
            <person name="Smid E.J."/>
        </authorList>
    </citation>
    <scope>NUCLEOTIDE SEQUENCE [LARGE SCALE GENOMIC DNA]</scope>
    <source>
        <strain evidence="12">65</strain>
    </source>
</reference>
<dbReference type="Proteomes" id="UP000189513">
    <property type="component" value="Unassembled WGS sequence"/>
</dbReference>
<name>A0A1V2L849_CYBFA</name>
<evidence type="ECO:0000256" key="3">
    <source>
        <dbReference type="ARBA" id="ARBA00022777"/>
    </source>
</evidence>
<dbReference type="GO" id="GO:0000196">
    <property type="term" value="P:cell integrity MAPK cascade"/>
    <property type="evidence" value="ECO:0007669"/>
    <property type="project" value="TreeGrafter"/>
</dbReference>
<dbReference type="SMART" id="SM00220">
    <property type="entry name" value="S_TKc"/>
    <property type="match status" value="1"/>
</dbReference>
<organism evidence="11 12">
    <name type="scientific">Cyberlindnera fabianii</name>
    <name type="common">Yeast</name>
    <name type="synonym">Hansenula fabianii</name>
    <dbReference type="NCBI Taxonomy" id="36022"/>
    <lineage>
        <taxon>Eukaryota</taxon>
        <taxon>Fungi</taxon>
        <taxon>Dikarya</taxon>
        <taxon>Ascomycota</taxon>
        <taxon>Saccharomycotina</taxon>
        <taxon>Saccharomycetes</taxon>
        <taxon>Phaffomycetales</taxon>
        <taxon>Phaffomycetaceae</taxon>
        <taxon>Cyberlindnera</taxon>
    </lineage>
</organism>
<evidence type="ECO:0000256" key="1">
    <source>
        <dbReference type="ARBA" id="ARBA00022679"/>
    </source>
</evidence>
<dbReference type="VEuPathDB" id="FungiDB:BON22_2140"/>
<evidence type="ECO:0000256" key="2">
    <source>
        <dbReference type="ARBA" id="ARBA00022741"/>
    </source>
</evidence>
<dbReference type="PANTHER" id="PTHR48013:SF6">
    <property type="entry name" value="MAP KINASE KINASE MKK1_SSP32-RELATED"/>
    <property type="match status" value="1"/>
</dbReference>
<keyword evidence="12" id="KW-1185">Reference proteome</keyword>
<dbReference type="Pfam" id="PF00069">
    <property type="entry name" value="Pkinase"/>
    <property type="match status" value="1"/>
</dbReference>
<evidence type="ECO:0000256" key="6">
    <source>
        <dbReference type="ARBA" id="ARBA00038999"/>
    </source>
</evidence>
<dbReference type="Gene3D" id="3.30.200.20">
    <property type="entry name" value="Phosphorylase Kinase, domain 1"/>
    <property type="match status" value="1"/>
</dbReference>
<dbReference type="STRING" id="36022.A0A1V2L849"/>
<dbReference type="GO" id="GO:0005524">
    <property type="term" value="F:ATP binding"/>
    <property type="evidence" value="ECO:0007669"/>
    <property type="project" value="UniProtKB-UniRule"/>
</dbReference>
<dbReference type="PROSITE" id="PS50011">
    <property type="entry name" value="PROTEIN_KINASE_DOM"/>
    <property type="match status" value="1"/>
</dbReference>
<evidence type="ECO:0000256" key="7">
    <source>
        <dbReference type="PROSITE-ProRule" id="PRU10141"/>
    </source>
</evidence>
<keyword evidence="2 7" id="KW-0547">Nucleotide-binding</keyword>
<keyword evidence="1" id="KW-0808">Transferase</keyword>
<dbReference type="InterPro" id="IPR011009">
    <property type="entry name" value="Kinase-like_dom_sf"/>
</dbReference>
<evidence type="ECO:0000256" key="9">
    <source>
        <dbReference type="SAM" id="MobiDB-lite"/>
    </source>
</evidence>
<accession>A0A1V2L849</accession>
<comment type="similarity">
    <text evidence="5">Belongs to the protein kinase superfamily. STE Ser/Thr protein kinase family. MAP kinase kinase subfamily.</text>
</comment>
<evidence type="ECO:0000313" key="11">
    <source>
        <dbReference type="EMBL" id="ONH68023.1"/>
    </source>
</evidence>
<gene>
    <name evidence="11" type="ORF">BON22_2140</name>
</gene>
<evidence type="ECO:0000313" key="12">
    <source>
        <dbReference type="Proteomes" id="UP000189513"/>
    </source>
</evidence>
<dbReference type="GO" id="GO:0004708">
    <property type="term" value="F:MAP kinase kinase activity"/>
    <property type="evidence" value="ECO:0007669"/>
    <property type="project" value="UniProtKB-EC"/>
</dbReference>
<keyword evidence="3 11" id="KW-0418">Kinase</keyword>
<feature type="binding site" evidence="7">
    <location>
        <position position="207"/>
    </location>
    <ligand>
        <name>ATP</name>
        <dbReference type="ChEBI" id="CHEBI:30616"/>
    </ligand>
</feature>
<dbReference type="OMA" id="VGTMYFM"/>
<dbReference type="PROSITE" id="PS00107">
    <property type="entry name" value="PROTEIN_KINASE_ATP"/>
    <property type="match status" value="1"/>
</dbReference>
<evidence type="ECO:0000256" key="4">
    <source>
        <dbReference type="ARBA" id="ARBA00022840"/>
    </source>
</evidence>
<feature type="compositionally biased region" description="Low complexity" evidence="9">
    <location>
        <begin position="36"/>
        <end position="51"/>
    </location>
</feature>
<dbReference type="InterPro" id="IPR017441">
    <property type="entry name" value="Protein_kinase_ATP_BS"/>
</dbReference>
<evidence type="ECO:0000256" key="5">
    <source>
        <dbReference type="ARBA" id="ARBA00038035"/>
    </source>
</evidence>
<dbReference type="PANTHER" id="PTHR48013">
    <property type="entry name" value="DUAL SPECIFICITY MITOGEN-ACTIVATED PROTEIN KINASE KINASE 5-RELATED"/>
    <property type="match status" value="1"/>
</dbReference>
<dbReference type="FunFam" id="1.10.510.10:FF:000263">
    <property type="entry name" value="MAP kinase skh1/pek1"/>
    <property type="match status" value="1"/>
</dbReference>
<dbReference type="PROSITE" id="PS00108">
    <property type="entry name" value="PROTEIN_KINASE_ST"/>
    <property type="match status" value="1"/>
</dbReference>
<comment type="caution">
    <text evidence="11">The sequence shown here is derived from an EMBL/GenBank/DDBJ whole genome shotgun (WGS) entry which is preliminary data.</text>
</comment>
<dbReference type="EMBL" id="MPUK01000003">
    <property type="protein sequence ID" value="ONH68023.1"/>
    <property type="molecule type" value="Genomic_DNA"/>
</dbReference>
<feature type="region of interest" description="Disordered" evidence="9">
    <location>
        <begin position="1"/>
        <end position="74"/>
    </location>
</feature>
<keyword evidence="8" id="KW-0723">Serine/threonine-protein kinase</keyword>
<dbReference type="InterPro" id="IPR000719">
    <property type="entry name" value="Prot_kinase_dom"/>
</dbReference>
<dbReference type="SUPFAM" id="SSF56112">
    <property type="entry name" value="Protein kinase-like (PK-like)"/>
    <property type="match status" value="1"/>
</dbReference>
<dbReference type="GO" id="GO:0004674">
    <property type="term" value="F:protein serine/threonine kinase activity"/>
    <property type="evidence" value="ECO:0007669"/>
    <property type="project" value="UniProtKB-KW"/>
</dbReference>
<dbReference type="AlphaFoldDB" id="A0A1V2L849"/>
<proteinExistence type="inferred from homology"/>
<dbReference type="Gene3D" id="1.10.510.10">
    <property type="entry name" value="Transferase(Phosphotransferase) domain 1"/>
    <property type="match status" value="1"/>
</dbReference>